<protein>
    <recommendedName>
        <fullName evidence="1">Retrovirus-related Pol polyprotein from transposon TNT 1-94-like beta-barrel domain-containing protein</fullName>
    </recommendedName>
</protein>
<evidence type="ECO:0000259" key="1">
    <source>
        <dbReference type="Pfam" id="PF22936"/>
    </source>
</evidence>
<evidence type="ECO:0000313" key="2">
    <source>
        <dbReference type="EMBL" id="PHT79531.1"/>
    </source>
</evidence>
<sequence length="173" mass="19530">MIESNKEYDDLCAMFTECNLVRNPHEWWMDSGATRHVCANKELFSSFAPAQAEEMLYMANSTTAKVEGTGKICLKMISGKVLTLNNVLYVPELCRNLISISLLDKNGFKCVPVSEKIVVSKGEIYVGKGYLTEGLYKMNVMTVEMNKSSNSSYLLESYDLWHESLGHVNYKTL</sequence>
<proteinExistence type="predicted"/>
<dbReference type="Gramene" id="PHT79531">
    <property type="protein sequence ID" value="PHT79531"/>
    <property type="gene ID" value="T459_17583"/>
</dbReference>
<comment type="caution">
    <text evidence="2">The sequence shown here is derived from an EMBL/GenBank/DDBJ whole genome shotgun (WGS) entry which is preliminary data.</text>
</comment>
<accession>A0A2G2ZC96</accession>
<dbReference type="OMA" id="HICSERK"/>
<organism evidence="2 3">
    <name type="scientific">Capsicum annuum</name>
    <name type="common">Capsicum pepper</name>
    <dbReference type="NCBI Taxonomy" id="4072"/>
    <lineage>
        <taxon>Eukaryota</taxon>
        <taxon>Viridiplantae</taxon>
        <taxon>Streptophyta</taxon>
        <taxon>Embryophyta</taxon>
        <taxon>Tracheophyta</taxon>
        <taxon>Spermatophyta</taxon>
        <taxon>Magnoliopsida</taxon>
        <taxon>eudicotyledons</taxon>
        <taxon>Gunneridae</taxon>
        <taxon>Pentapetalae</taxon>
        <taxon>asterids</taxon>
        <taxon>lamiids</taxon>
        <taxon>Solanales</taxon>
        <taxon>Solanaceae</taxon>
        <taxon>Solanoideae</taxon>
        <taxon>Capsiceae</taxon>
        <taxon>Capsicum</taxon>
    </lineage>
</organism>
<keyword evidence="3" id="KW-1185">Reference proteome</keyword>
<dbReference type="STRING" id="4072.A0A2G2ZC96"/>
<reference evidence="2 3" key="2">
    <citation type="journal article" date="2017" name="Genome Biol.">
        <title>New reference genome sequences of hot pepper reveal the massive evolution of plant disease-resistance genes by retroduplication.</title>
        <authorList>
            <person name="Kim S."/>
            <person name="Park J."/>
            <person name="Yeom S.I."/>
            <person name="Kim Y.M."/>
            <person name="Seo E."/>
            <person name="Kim K.T."/>
            <person name="Kim M.S."/>
            <person name="Lee J.M."/>
            <person name="Cheong K."/>
            <person name="Shin H.S."/>
            <person name="Kim S.B."/>
            <person name="Han K."/>
            <person name="Lee J."/>
            <person name="Park M."/>
            <person name="Lee H.A."/>
            <person name="Lee H.Y."/>
            <person name="Lee Y."/>
            <person name="Oh S."/>
            <person name="Lee J.H."/>
            <person name="Choi E."/>
            <person name="Choi E."/>
            <person name="Lee S.E."/>
            <person name="Jeon J."/>
            <person name="Kim H."/>
            <person name="Choi G."/>
            <person name="Song H."/>
            <person name="Lee J."/>
            <person name="Lee S.C."/>
            <person name="Kwon J.K."/>
            <person name="Lee H.Y."/>
            <person name="Koo N."/>
            <person name="Hong Y."/>
            <person name="Kim R.W."/>
            <person name="Kang W.H."/>
            <person name="Huh J.H."/>
            <person name="Kang B.C."/>
            <person name="Yang T.J."/>
            <person name="Lee Y.H."/>
            <person name="Bennetzen J.L."/>
            <person name="Choi D."/>
        </authorList>
    </citation>
    <scope>NUCLEOTIDE SEQUENCE [LARGE SCALE GENOMIC DNA]</scope>
    <source>
        <strain evidence="3">cv. CM334</strain>
    </source>
</reference>
<evidence type="ECO:0000313" key="3">
    <source>
        <dbReference type="Proteomes" id="UP000222542"/>
    </source>
</evidence>
<dbReference type="Proteomes" id="UP000222542">
    <property type="component" value="Unassembled WGS sequence"/>
</dbReference>
<dbReference type="AlphaFoldDB" id="A0A2G2ZC96"/>
<dbReference type="EMBL" id="AYRZ02000006">
    <property type="protein sequence ID" value="PHT79531.1"/>
    <property type="molecule type" value="Genomic_DNA"/>
</dbReference>
<dbReference type="Pfam" id="PF22936">
    <property type="entry name" value="Pol_BBD"/>
    <property type="match status" value="1"/>
</dbReference>
<feature type="domain" description="Retrovirus-related Pol polyprotein from transposon TNT 1-94-like beta-barrel" evidence="1">
    <location>
        <begin position="27"/>
        <end position="108"/>
    </location>
</feature>
<dbReference type="InterPro" id="IPR054722">
    <property type="entry name" value="PolX-like_BBD"/>
</dbReference>
<reference evidence="2 3" key="1">
    <citation type="journal article" date="2014" name="Nat. Genet.">
        <title>Genome sequence of the hot pepper provides insights into the evolution of pungency in Capsicum species.</title>
        <authorList>
            <person name="Kim S."/>
            <person name="Park M."/>
            <person name="Yeom S.I."/>
            <person name="Kim Y.M."/>
            <person name="Lee J.M."/>
            <person name="Lee H.A."/>
            <person name="Seo E."/>
            <person name="Choi J."/>
            <person name="Cheong K."/>
            <person name="Kim K.T."/>
            <person name="Jung K."/>
            <person name="Lee G.W."/>
            <person name="Oh S.K."/>
            <person name="Bae C."/>
            <person name="Kim S.B."/>
            <person name="Lee H.Y."/>
            <person name="Kim S.Y."/>
            <person name="Kim M.S."/>
            <person name="Kang B.C."/>
            <person name="Jo Y.D."/>
            <person name="Yang H.B."/>
            <person name="Jeong H.J."/>
            <person name="Kang W.H."/>
            <person name="Kwon J.K."/>
            <person name="Shin C."/>
            <person name="Lim J.Y."/>
            <person name="Park J.H."/>
            <person name="Huh J.H."/>
            <person name="Kim J.S."/>
            <person name="Kim B.D."/>
            <person name="Cohen O."/>
            <person name="Paran I."/>
            <person name="Suh M.C."/>
            <person name="Lee S.B."/>
            <person name="Kim Y.K."/>
            <person name="Shin Y."/>
            <person name="Noh S.J."/>
            <person name="Park J."/>
            <person name="Seo Y.S."/>
            <person name="Kwon S.Y."/>
            <person name="Kim H.A."/>
            <person name="Park J.M."/>
            <person name="Kim H.J."/>
            <person name="Choi S.B."/>
            <person name="Bosland P.W."/>
            <person name="Reeves G."/>
            <person name="Jo S.H."/>
            <person name="Lee B.W."/>
            <person name="Cho H.T."/>
            <person name="Choi H.S."/>
            <person name="Lee M.S."/>
            <person name="Yu Y."/>
            <person name="Do Choi Y."/>
            <person name="Park B.S."/>
            <person name="van Deynze A."/>
            <person name="Ashrafi H."/>
            <person name="Hill T."/>
            <person name="Kim W.T."/>
            <person name="Pai H.S."/>
            <person name="Ahn H.K."/>
            <person name="Yeam I."/>
            <person name="Giovannoni J.J."/>
            <person name="Rose J.K."/>
            <person name="Sorensen I."/>
            <person name="Lee S.J."/>
            <person name="Kim R.W."/>
            <person name="Choi I.Y."/>
            <person name="Choi B.S."/>
            <person name="Lim J.S."/>
            <person name="Lee Y.H."/>
            <person name="Choi D."/>
        </authorList>
    </citation>
    <scope>NUCLEOTIDE SEQUENCE [LARGE SCALE GENOMIC DNA]</scope>
    <source>
        <strain evidence="3">cv. CM334</strain>
    </source>
</reference>
<name>A0A2G2ZC96_CAPAN</name>
<gene>
    <name evidence="2" type="ORF">T459_17583</name>
</gene>
<dbReference type="PANTHER" id="PTHR47592:SF24">
    <property type="entry name" value="BNACNNG30200D PROTEIN"/>
    <property type="match status" value="1"/>
</dbReference>
<dbReference type="PANTHER" id="PTHR47592">
    <property type="entry name" value="PBF68 PROTEIN"/>
    <property type="match status" value="1"/>
</dbReference>